<dbReference type="SUPFAM" id="SSF52540">
    <property type="entry name" value="P-loop containing nucleoside triphosphate hydrolases"/>
    <property type="match status" value="1"/>
</dbReference>
<dbReference type="PANTHER" id="PTHR13696">
    <property type="entry name" value="P-LOOP CONTAINING NUCLEOSIDE TRIPHOSPHATE HYDROLASE"/>
    <property type="match status" value="1"/>
</dbReference>
<accession>A0A7W2M0A8</accession>
<dbReference type="Proteomes" id="UP000577346">
    <property type="component" value="Unassembled WGS sequence"/>
</dbReference>
<name>A0A7W2M0A8_9PSED</name>
<comment type="caution">
    <text evidence="2">The sequence shown here is derived from an EMBL/GenBank/DDBJ whole genome shotgun (WGS) entry which is preliminary data.</text>
</comment>
<proteinExistence type="predicted"/>
<evidence type="ECO:0000313" key="3">
    <source>
        <dbReference type="Proteomes" id="UP000577346"/>
    </source>
</evidence>
<dbReference type="PANTHER" id="PTHR13696:SF96">
    <property type="entry name" value="COBQ_COBB_MIND_PARA NUCLEOTIDE BINDING DOMAIN-CONTAINING PROTEIN"/>
    <property type="match status" value="1"/>
</dbReference>
<evidence type="ECO:0000259" key="1">
    <source>
        <dbReference type="Pfam" id="PF01656"/>
    </source>
</evidence>
<gene>
    <name evidence="2" type="ORF">H4C15_23040</name>
</gene>
<sequence length="212" mass="23036">MILVVGGEKGGAGKSCISQNLAVWLKSGGHDVLLVDADPQKTSHLWAQERLGNEQLIELPVEHAMGDLRKLLLDRAKRYAAIVVDVGGADSMTLRSAMTVATHILFPLRPKRRDLKTLPNLEHLVSLTIPVNPDVIVRTVISQAPTLPSQVARILDAKDTCQSFGLQALNAIVYNRNVYDDADEAGSSVIELGTDAKALEEINQLATELWSI</sequence>
<dbReference type="CDD" id="cd02042">
    <property type="entry name" value="ParAB_family"/>
    <property type="match status" value="1"/>
</dbReference>
<dbReference type="InterPro" id="IPR050678">
    <property type="entry name" value="DNA_Partitioning_ATPase"/>
</dbReference>
<dbReference type="InterPro" id="IPR027417">
    <property type="entry name" value="P-loop_NTPase"/>
</dbReference>
<evidence type="ECO:0000313" key="2">
    <source>
        <dbReference type="EMBL" id="MBA6150348.1"/>
    </source>
</evidence>
<organism evidence="2 3">
    <name type="scientific">Pseudomonas juntendi</name>
    <dbReference type="NCBI Taxonomy" id="2666183"/>
    <lineage>
        <taxon>Bacteria</taxon>
        <taxon>Pseudomonadati</taxon>
        <taxon>Pseudomonadota</taxon>
        <taxon>Gammaproteobacteria</taxon>
        <taxon>Pseudomonadales</taxon>
        <taxon>Pseudomonadaceae</taxon>
        <taxon>Pseudomonas</taxon>
    </lineage>
</organism>
<dbReference type="InterPro" id="IPR002586">
    <property type="entry name" value="CobQ/CobB/MinD/ParA_Nub-bd_dom"/>
</dbReference>
<protein>
    <submittedName>
        <fullName evidence="2">AAA family ATPase</fullName>
    </submittedName>
</protein>
<feature type="domain" description="CobQ/CobB/MinD/ParA nucleotide binding" evidence="1">
    <location>
        <begin position="4"/>
        <end position="120"/>
    </location>
</feature>
<dbReference type="AlphaFoldDB" id="A0A7W2M0A8"/>
<dbReference type="RefSeq" id="WP_182337231.1">
    <property type="nucleotide sequence ID" value="NZ_JACGDA010000065.1"/>
</dbReference>
<dbReference type="Gene3D" id="3.40.50.300">
    <property type="entry name" value="P-loop containing nucleotide triphosphate hydrolases"/>
    <property type="match status" value="1"/>
</dbReference>
<dbReference type="EMBL" id="JACGDA010000065">
    <property type="protein sequence ID" value="MBA6150348.1"/>
    <property type="molecule type" value="Genomic_DNA"/>
</dbReference>
<dbReference type="Pfam" id="PF01656">
    <property type="entry name" value="CbiA"/>
    <property type="match status" value="1"/>
</dbReference>
<reference evidence="2 3" key="1">
    <citation type="submission" date="2020-07" db="EMBL/GenBank/DDBJ databases">
        <title>Diversity of carbapenemase encoding genes among Pseudomonas putida group clinical isolates in a tertiary Brazilian hospital.</title>
        <authorList>
            <person name="Alberto-Lei F."/>
            <person name="Nodari C.S."/>
            <person name="Streling A.P."/>
            <person name="Paulino J.T."/>
            <person name="Bessa-Neto F.O."/>
            <person name="Cayo R."/>
            <person name="Gales A.C."/>
        </authorList>
    </citation>
    <scope>NUCLEOTIDE SEQUENCE [LARGE SCALE GENOMIC DNA]</scope>
    <source>
        <strain evidence="2 3">11213</strain>
    </source>
</reference>
<dbReference type="PIRSF" id="PIRSF009320">
    <property type="entry name" value="Nuc_binding_HP_1000"/>
    <property type="match status" value="1"/>
</dbReference>